<accession>A0A2P2IHZ5</accession>
<evidence type="ECO:0000313" key="1">
    <source>
        <dbReference type="EMBL" id="MBW80828.1"/>
    </source>
</evidence>
<reference evidence="1" key="1">
    <citation type="submission" date="2018-02" db="EMBL/GenBank/DDBJ databases">
        <title>Rhizophora mucronata_Transcriptome.</title>
        <authorList>
            <person name="Meera S.P."/>
            <person name="Sreeshan A."/>
            <person name="Augustine A."/>
        </authorList>
    </citation>
    <scope>NUCLEOTIDE SEQUENCE</scope>
    <source>
        <tissue evidence="1">Leaf</tissue>
    </source>
</reference>
<organism evidence="1">
    <name type="scientific">Rhizophora mucronata</name>
    <name type="common">Asiatic mangrove</name>
    <dbReference type="NCBI Taxonomy" id="61149"/>
    <lineage>
        <taxon>Eukaryota</taxon>
        <taxon>Viridiplantae</taxon>
        <taxon>Streptophyta</taxon>
        <taxon>Embryophyta</taxon>
        <taxon>Tracheophyta</taxon>
        <taxon>Spermatophyta</taxon>
        <taxon>Magnoliopsida</taxon>
        <taxon>eudicotyledons</taxon>
        <taxon>Gunneridae</taxon>
        <taxon>Pentapetalae</taxon>
        <taxon>rosids</taxon>
        <taxon>fabids</taxon>
        <taxon>Malpighiales</taxon>
        <taxon>Rhizophoraceae</taxon>
        <taxon>Rhizophora</taxon>
    </lineage>
</organism>
<dbReference type="AlphaFoldDB" id="A0A2P2IHZ5"/>
<sequence length="40" mass="4517">MLKDKNPSLMKLIESRCQTTLVAKVKPMKPFCLGAQHEDS</sequence>
<proteinExistence type="predicted"/>
<dbReference type="EMBL" id="GGEC01000345">
    <property type="protein sequence ID" value="MBW80828.1"/>
    <property type="molecule type" value="Transcribed_RNA"/>
</dbReference>
<protein>
    <submittedName>
        <fullName evidence="1">Uncharacterized protein</fullName>
    </submittedName>
</protein>
<name>A0A2P2IHZ5_RHIMU</name>